<dbReference type="RefSeq" id="WP_377030900.1">
    <property type="nucleotide sequence ID" value="NZ_JBHOMY010000082.1"/>
</dbReference>
<evidence type="ECO:0000313" key="3">
    <source>
        <dbReference type="Proteomes" id="UP001593940"/>
    </source>
</evidence>
<reference evidence="2 3" key="1">
    <citation type="submission" date="2024-09" db="EMBL/GenBank/DDBJ databases">
        <title>Nodulacao em especies de Leguminosae Basais da Amazonia e Caracterizacao dos Rizobios e Bacterias Associadas aos Nodulos.</title>
        <authorList>
            <person name="Jambeiro I.C.A."/>
            <person name="Lopes I.S."/>
            <person name="Aguiar E.R.G.R."/>
            <person name="Santos A.F.J."/>
            <person name="Dos Santos J.M.F."/>
            <person name="Gross E."/>
        </authorList>
    </citation>
    <scope>NUCLEOTIDE SEQUENCE [LARGE SCALE GENOMIC DNA]</scope>
    <source>
        <strain evidence="2 3">BRUESC1165</strain>
    </source>
</reference>
<dbReference type="InterPro" id="IPR039793">
    <property type="entry name" value="UROS/Hem4"/>
</dbReference>
<evidence type="ECO:0000313" key="2">
    <source>
        <dbReference type="EMBL" id="MFC1459163.1"/>
    </source>
</evidence>
<protein>
    <submittedName>
        <fullName evidence="2">Uroporphyrinogen-III synthase</fullName>
        <ecNumber evidence="2">4.2.1.75</ecNumber>
    </submittedName>
</protein>
<dbReference type="PANTHER" id="PTHR40082">
    <property type="entry name" value="BLR5956 PROTEIN"/>
    <property type="match status" value="1"/>
</dbReference>
<accession>A0ABV6YCY9</accession>
<dbReference type="InterPro" id="IPR036108">
    <property type="entry name" value="4pyrrol_syn_uPrphyn_synt_sf"/>
</dbReference>
<keyword evidence="3" id="KW-1185">Reference proteome</keyword>
<dbReference type="Proteomes" id="UP001593940">
    <property type="component" value="Unassembled WGS sequence"/>
</dbReference>
<dbReference type="SUPFAM" id="SSF69618">
    <property type="entry name" value="HemD-like"/>
    <property type="match status" value="1"/>
</dbReference>
<sequence length="113" mass="12110">MIFGRGEEVLPDLLRNAGARVDPILCNRYPSNEKDEKVVRLIDEFVPATVELIALTSTAQVRRLQDAAQRSGKTAELEAAMQKTLIPAVGPVTAQAVEKAGGPVGVWPKTAST</sequence>
<proteinExistence type="predicted"/>
<gene>
    <name evidence="2" type="ORF">ACETIH_21140</name>
</gene>
<evidence type="ECO:0000259" key="1">
    <source>
        <dbReference type="Pfam" id="PF02602"/>
    </source>
</evidence>
<dbReference type="InterPro" id="IPR003754">
    <property type="entry name" value="4pyrrol_synth_uPrphyn_synth"/>
</dbReference>
<dbReference type="EMBL" id="JBHOMY010000082">
    <property type="protein sequence ID" value="MFC1459163.1"/>
    <property type="molecule type" value="Genomic_DNA"/>
</dbReference>
<dbReference type="EC" id="4.2.1.75" evidence="2"/>
<feature type="domain" description="Tetrapyrrole biosynthesis uroporphyrinogen III synthase" evidence="1">
    <location>
        <begin position="6"/>
        <end position="111"/>
    </location>
</feature>
<dbReference type="PANTHER" id="PTHR40082:SF1">
    <property type="entry name" value="BLR5956 PROTEIN"/>
    <property type="match status" value="1"/>
</dbReference>
<comment type="caution">
    <text evidence="2">The sequence shown here is derived from an EMBL/GenBank/DDBJ whole genome shotgun (WGS) entry which is preliminary data.</text>
</comment>
<keyword evidence="2" id="KW-0456">Lyase</keyword>
<dbReference type="GO" id="GO:0004852">
    <property type="term" value="F:uroporphyrinogen-III synthase activity"/>
    <property type="evidence" value="ECO:0007669"/>
    <property type="project" value="UniProtKB-EC"/>
</dbReference>
<dbReference type="Pfam" id="PF02602">
    <property type="entry name" value="HEM4"/>
    <property type="match status" value="1"/>
</dbReference>
<organism evidence="2 3">
    <name type="scientific">Microvirga arabica</name>
    <dbReference type="NCBI Taxonomy" id="1128671"/>
    <lineage>
        <taxon>Bacteria</taxon>
        <taxon>Pseudomonadati</taxon>
        <taxon>Pseudomonadota</taxon>
        <taxon>Alphaproteobacteria</taxon>
        <taxon>Hyphomicrobiales</taxon>
        <taxon>Methylobacteriaceae</taxon>
        <taxon>Microvirga</taxon>
    </lineage>
</organism>
<dbReference type="Gene3D" id="3.40.50.10090">
    <property type="match status" value="2"/>
</dbReference>
<name>A0ABV6YCY9_9HYPH</name>